<keyword evidence="2" id="KW-1185">Reference proteome</keyword>
<dbReference type="Proteomes" id="UP001152795">
    <property type="component" value="Unassembled WGS sequence"/>
</dbReference>
<dbReference type="OrthoDB" id="10070846at2759"/>
<organism evidence="1 2">
    <name type="scientific">Paramuricea clavata</name>
    <name type="common">Red gorgonian</name>
    <name type="synonym">Violescent sea-whip</name>
    <dbReference type="NCBI Taxonomy" id="317549"/>
    <lineage>
        <taxon>Eukaryota</taxon>
        <taxon>Metazoa</taxon>
        <taxon>Cnidaria</taxon>
        <taxon>Anthozoa</taxon>
        <taxon>Octocorallia</taxon>
        <taxon>Malacalcyonacea</taxon>
        <taxon>Plexauridae</taxon>
        <taxon>Paramuricea</taxon>
    </lineage>
</organism>
<accession>A0A6S7J8I0</accession>
<sequence>MEALFQRKHNQLSVEERQMIDYYKKEITQRITHVMDCEAYTNKKKTFLREISVYRVKTGECSSFQVYMPFVPFNERNYTIRYQINKVHGLPIINTRLTDDFYTLEESMDFLTDEFMRNADLVAYKGGDIERNLLNNMGVRCINLEVLSCPKYANLLTKYGHRQECCQYHLGDYFHCSKHEVKVFAHFVQTILKEASV</sequence>
<protein>
    <submittedName>
        <fullName evidence="1">Uncharacterized protein</fullName>
    </submittedName>
</protein>
<name>A0A6S7J8I0_PARCT</name>
<comment type="caution">
    <text evidence="1">The sequence shown here is derived from an EMBL/GenBank/DDBJ whole genome shotgun (WGS) entry which is preliminary data.</text>
</comment>
<evidence type="ECO:0000313" key="1">
    <source>
        <dbReference type="EMBL" id="CAB4013531.1"/>
    </source>
</evidence>
<gene>
    <name evidence="1" type="ORF">PACLA_8A077925</name>
</gene>
<dbReference type="AlphaFoldDB" id="A0A6S7J8I0"/>
<proteinExistence type="predicted"/>
<reference evidence="1" key="1">
    <citation type="submission" date="2020-04" db="EMBL/GenBank/DDBJ databases">
        <authorList>
            <person name="Alioto T."/>
            <person name="Alioto T."/>
            <person name="Gomez Garrido J."/>
        </authorList>
    </citation>
    <scope>NUCLEOTIDE SEQUENCE</scope>
    <source>
        <strain evidence="1">A484AB</strain>
    </source>
</reference>
<evidence type="ECO:0000313" key="2">
    <source>
        <dbReference type="Proteomes" id="UP001152795"/>
    </source>
</evidence>
<dbReference type="EMBL" id="CACRXK020007916">
    <property type="protein sequence ID" value="CAB4013531.1"/>
    <property type="molecule type" value="Genomic_DNA"/>
</dbReference>